<dbReference type="InterPro" id="IPR050471">
    <property type="entry name" value="AB_hydrolase"/>
</dbReference>
<organism evidence="2 3">
    <name type="scientific">Luteimicrobium album</name>
    <dbReference type="NCBI Taxonomy" id="1054550"/>
    <lineage>
        <taxon>Bacteria</taxon>
        <taxon>Bacillati</taxon>
        <taxon>Actinomycetota</taxon>
        <taxon>Actinomycetes</taxon>
        <taxon>Micrococcales</taxon>
        <taxon>Luteimicrobium</taxon>
    </lineage>
</organism>
<keyword evidence="2" id="KW-0378">Hydrolase</keyword>
<name>A0ABQ6HYF5_9MICO</name>
<evidence type="ECO:0000259" key="1">
    <source>
        <dbReference type="Pfam" id="PF00561"/>
    </source>
</evidence>
<proteinExistence type="predicted"/>
<accession>A0ABQ6HYF5</accession>
<evidence type="ECO:0000313" key="2">
    <source>
        <dbReference type="EMBL" id="GMA23167.1"/>
    </source>
</evidence>
<reference evidence="3" key="1">
    <citation type="journal article" date="2019" name="Int. J. Syst. Evol. Microbiol.">
        <title>The Global Catalogue of Microorganisms (GCM) 10K type strain sequencing project: providing services to taxonomists for standard genome sequencing and annotation.</title>
        <authorList>
            <consortium name="The Broad Institute Genomics Platform"/>
            <consortium name="The Broad Institute Genome Sequencing Center for Infectious Disease"/>
            <person name="Wu L."/>
            <person name="Ma J."/>
        </authorList>
    </citation>
    <scope>NUCLEOTIDE SEQUENCE [LARGE SCALE GENOMIC DNA]</scope>
    <source>
        <strain evidence="3">NBRC 106348</strain>
    </source>
</reference>
<protein>
    <submittedName>
        <fullName evidence="2">Alpha/beta hydrolase</fullName>
    </submittedName>
</protein>
<dbReference type="Gene3D" id="3.40.50.1820">
    <property type="entry name" value="alpha/beta hydrolase"/>
    <property type="match status" value="1"/>
</dbReference>
<dbReference type="InterPro" id="IPR029058">
    <property type="entry name" value="AB_hydrolase_fold"/>
</dbReference>
<evidence type="ECO:0000313" key="3">
    <source>
        <dbReference type="Proteomes" id="UP001157091"/>
    </source>
</evidence>
<dbReference type="SUPFAM" id="SSF53474">
    <property type="entry name" value="alpha/beta-Hydrolases"/>
    <property type="match status" value="1"/>
</dbReference>
<dbReference type="PANTHER" id="PTHR43433:SF5">
    <property type="entry name" value="AB HYDROLASE-1 DOMAIN-CONTAINING PROTEIN"/>
    <property type="match status" value="1"/>
</dbReference>
<dbReference type="GO" id="GO:0016787">
    <property type="term" value="F:hydrolase activity"/>
    <property type="evidence" value="ECO:0007669"/>
    <property type="project" value="UniProtKB-KW"/>
</dbReference>
<feature type="domain" description="AB hydrolase-1" evidence="1">
    <location>
        <begin position="27"/>
        <end position="259"/>
    </location>
</feature>
<comment type="caution">
    <text evidence="2">The sequence shown here is derived from an EMBL/GenBank/DDBJ whole genome shotgun (WGS) entry which is preliminary data.</text>
</comment>
<gene>
    <name evidence="2" type="ORF">GCM10025864_09260</name>
</gene>
<sequence>MSTEVRTLDGRALVVHDTGVVGRDDDPVLLWHHGSPATGALLPPVVAAAGVWGARVISYARPGYCGSTSSPGRDVASAATDVVQILDALGIDRVFALGHSGGGPHALACAALLADRVPAVAVLAGVAPFTDDAPWWEGMAAPGGLRAATHGREARAVYALTETFDKSAFVDDDWAALEGPWAALGDDAMQAESAGPDGLVDDDVAYVSPWGADLGAVVQPALVVQGGRDRVVPSTHGTALIQHLARGELWHRPRDGHVSVLAAVPLAIDWLLQQR</sequence>
<dbReference type="PANTHER" id="PTHR43433">
    <property type="entry name" value="HYDROLASE, ALPHA/BETA FOLD FAMILY PROTEIN"/>
    <property type="match status" value="1"/>
</dbReference>
<dbReference type="EMBL" id="BSUK01000001">
    <property type="protein sequence ID" value="GMA23167.1"/>
    <property type="molecule type" value="Genomic_DNA"/>
</dbReference>
<keyword evidence="3" id="KW-1185">Reference proteome</keyword>
<dbReference type="InterPro" id="IPR000073">
    <property type="entry name" value="AB_hydrolase_1"/>
</dbReference>
<dbReference type="Pfam" id="PF00561">
    <property type="entry name" value="Abhydrolase_1"/>
    <property type="match status" value="1"/>
</dbReference>
<dbReference type="Proteomes" id="UP001157091">
    <property type="component" value="Unassembled WGS sequence"/>
</dbReference>
<dbReference type="RefSeq" id="WP_284292242.1">
    <property type="nucleotide sequence ID" value="NZ_BSUK01000001.1"/>
</dbReference>